<accession>A0A4U8URQ4</accession>
<feature type="region of interest" description="Disordered" evidence="1">
    <location>
        <begin position="84"/>
        <end position="132"/>
    </location>
</feature>
<reference evidence="2 3" key="1">
    <citation type="journal article" date="2015" name="Genome Biol.">
        <title>Comparative genomics of Steinernema reveals deeply conserved gene regulatory networks.</title>
        <authorList>
            <person name="Dillman A.R."/>
            <person name="Macchietto M."/>
            <person name="Porter C.F."/>
            <person name="Rogers A."/>
            <person name="Williams B."/>
            <person name="Antoshechkin I."/>
            <person name="Lee M.M."/>
            <person name="Goodwin Z."/>
            <person name="Lu X."/>
            <person name="Lewis E.E."/>
            <person name="Goodrich-Blair H."/>
            <person name="Stock S.P."/>
            <person name="Adams B.J."/>
            <person name="Sternberg P.W."/>
            <person name="Mortazavi A."/>
        </authorList>
    </citation>
    <scope>NUCLEOTIDE SEQUENCE [LARGE SCALE GENOMIC DNA]</scope>
    <source>
        <strain evidence="2 3">ALL</strain>
    </source>
</reference>
<feature type="compositionally biased region" description="Low complexity" evidence="1">
    <location>
        <begin position="90"/>
        <end position="107"/>
    </location>
</feature>
<evidence type="ECO:0000256" key="1">
    <source>
        <dbReference type="SAM" id="MobiDB-lite"/>
    </source>
</evidence>
<dbReference type="EMBL" id="AZBU02000001">
    <property type="protein sequence ID" value="TMS35199.1"/>
    <property type="molecule type" value="Genomic_DNA"/>
</dbReference>
<gene>
    <name evidence="2" type="ORF">L596_002650</name>
</gene>
<organism evidence="2 3">
    <name type="scientific">Steinernema carpocapsae</name>
    <name type="common">Entomopathogenic nematode</name>
    <dbReference type="NCBI Taxonomy" id="34508"/>
    <lineage>
        <taxon>Eukaryota</taxon>
        <taxon>Metazoa</taxon>
        <taxon>Ecdysozoa</taxon>
        <taxon>Nematoda</taxon>
        <taxon>Chromadorea</taxon>
        <taxon>Rhabditida</taxon>
        <taxon>Tylenchina</taxon>
        <taxon>Panagrolaimomorpha</taxon>
        <taxon>Strongyloidoidea</taxon>
        <taxon>Steinernematidae</taxon>
        <taxon>Steinernema</taxon>
    </lineage>
</organism>
<reference evidence="2 3" key="2">
    <citation type="journal article" date="2019" name="G3 (Bethesda)">
        <title>Hybrid Assembly of the Genome of the Entomopathogenic Nematode Steinernema carpocapsae Identifies the X-Chromosome.</title>
        <authorList>
            <person name="Serra L."/>
            <person name="Macchietto M."/>
            <person name="Macias-Munoz A."/>
            <person name="McGill C.J."/>
            <person name="Rodriguez I.M."/>
            <person name="Rodriguez B."/>
            <person name="Murad R."/>
            <person name="Mortazavi A."/>
        </authorList>
    </citation>
    <scope>NUCLEOTIDE SEQUENCE [LARGE SCALE GENOMIC DNA]</scope>
    <source>
        <strain evidence="2 3">ALL</strain>
    </source>
</reference>
<protein>
    <submittedName>
        <fullName evidence="2">Uncharacterized protein</fullName>
    </submittedName>
</protein>
<sequence length="132" mass="14706">MPNTKDFSGPGFPRTGYDLSIRLQTKHSSAHGHSGPSSEIFYDERIRPSYRRHLFEMAHGVCPQHYNGHAGLWKPRSKTTFSSSWYPNGSAPTSAASLPPSSSKTSAGFYTSERLRTTSRQMDRLNGRTVSL</sequence>
<dbReference type="AlphaFoldDB" id="A0A4U8URQ4"/>
<name>A0A4U8URQ4_STECR</name>
<proteinExistence type="predicted"/>
<evidence type="ECO:0000313" key="3">
    <source>
        <dbReference type="Proteomes" id="UP000298663"/>
    </source>
</evidence>
<dbReference type="EMBL" id="CM016762">
    <property type="protein sequence ID" value="TMS35199.1"/>
    <property type="molecule type" value="Genomic_DNA"/>
</dbReference>
<evidence type="ECO:0000313" key="2">
    <source>
        <dbReference type="EMBL" id="TMS35199.1"/>
    </source>
</evidence>
<feature type="compositionally biased region" description="Basic and acidic residues" evidence="1">
    <location>
        <begin position="113"/>
        <end position="126"/>
    </location>
</feature>
<dbReference type="Proteomes" id="UP000298663">
    <property type="component" value="Chromosome X"/>
</dbReference>
<keyword evidence="3" id="KW-1185">Reference proteome</keyword>
<comment type="caution">
    <text evidence="2">The sequence shown here is derived from an EMBL/GenBank/DDBJ whole genome shotgun (WGS) entry which is preliminary data.</text>
</comment>